<keyword evidence="1" id="KW-1133">Transmembrane helix</keyword>
<feature type="non-terminal residue" evidence="2">
    <location>
        <position position="90"/>
    </location>
</feature>
<name>A0ABW9I795_9ACTN</name>
<dbReference type="EMBL" id="JBJVNI010000262">
    <property type="protein sequence ID" value="MFM9616222.1"/>
    <property type="molecule type" value="Genomic_DNA"/>
</dbReference>
<protein>
    <submittedName>
        <fullName evidence="2">Uncharacterized protein</fullName>
    </submittedName>
</protein>
<dbReference type="RefSeq" id="WP_409134963.1">
    <property type="nucleotide sequence ID" value="NZ_JBJVNI010000262.1"/>
</dbReference>
<keyword evidence="1" id="KW-0812">Transmembrane</keyword>
<feature type="transmembrane region" description="Helical" evidence="1">
    <location>
        <begin position="51"/>
        <end position="74"/>
    </location>
</feature>
<organism evidence="2 3">
    <name type="scientific">Streptomyces niveiscabiei</name>
    <dbReference type="NCBI Taxonomy" id="164115"/>
    <lineage>
        <taxon>Bacteria</taxon>
        <taxon>Bacillati</taxon>
        <taxon>Actinomycetota</taxon>
        <taxon>Actinomycetes</taxon>
        <taxon>Kitasatosporales</taxon>
        <taxon>Streptomycetaceae</taxon>
        <taxon>Streptomyces</taxon>
    </lineage>
</organism>
<feature type="non-terminal residue" evidence="2">
    <location>
        <position position="1"/>
    </location>
</feature>
<keyword evidence="1" id="KW-0472">Membrane</keyword>
<accession>A0ABW9I795</accession>
<feature type="transmembrane region" description="Helical" evidence="1">
    <location>
        <begin position="12"/>
        <end position="39"/>
    </location>
</feature>
<reference evidence="2 3" key="1">
    <citation type="submission" date="2024-12" db="EMBL/GenBank/DDBJ databases">
        <title>Forecasting of Potato common scab and diversities of Pathogenic streptomyces spp. in china.</title>
        <authorList>
            <person name="Handique U."/>
            <person name="Wu J."/>
        </authorList>
    </citation>
    <scope>NUCLEOTIDE SEQUENCE [LARGE SCALE GENOMIC DNA]</scope>
    <source>
        <strain evidence="2 3">ZRIMU1530</strain>
    </source>
</reference>
<gene>
    <name evidence="2" type="ORF">ACKI18_47635</name>
</gene>
<keyword evidence="3" id="KW-1185">Reference proteome</keyword>
<dbReference type="Proteomes" id="UP001631957">
    <property type="component" value="Unassembled WGS sequence"/>
</dbReference>
<evidence type="ECO:0000313" key="3">
    <source>
        <dbReference type="Proteomes" id="UP001631957"/>
    </source>
</evidence>
<evidence type="ECO:0000313" key="2">
    <source>
        <dbReference type="EMBL" id="MFM9616222.1"/>
    </source>
</evidence>
<proteinExistence type="predicted"/>
<comment type="caution">
    <text evidence="2">The sequence shown here is derived from an EMBL/GenBank/DDBJ whole genome shotgun (WGS) entry which is preliminary data.</text>
</comment>
<evidence type="ECO:0000256" key="1">
    <source>
        <dbReference type="SAM" id="Phobius"/>
    </source>
</evidence>
<sequence>LFVESRILLTTLVAVLMTALFLIKVTGPVSGAVLVGYAILAGRLRFRDAAIAAGAVIACLGVIELTTGVVYAYVEDVLVLAMLNSASFLR</sequence>